<evidence type="ECO:0000313" key="1">
    <source>
        <dbReference type="EMBL" id="EMD41307.1"/>
    </source>
</evidence>
<accession>M2RS85</accession>
<sequence length="78" mass="8968">MRFTDRLTWVFAEHVPPFASSIWKRSTMRWADSNLRRISCANSSPSSCLRMAAPERSDEFAAMMHKEARGCDHIEPVP</sequence>
<name>M2RS85_CERS8</name>
<protein>
    <submittedName>
        <fullName evidence="1">Uncharacterized protein</fullName>
    </submittedName>
</protein>
<proteinExistence type="predicted"/>
<evidence type="ECO:0000313" key="2">
    <source>
        <dbReference type="Proteomes" id="UP000016930"/>
    </source>
</evidence>
<gene>
    <name evidence="1" type="ORF">CERSUDRAFT_109902</name>
</gene>
<dbReference type="HOGENOM" id="CLU_2621800_0_0_1"/>
<organism evidence="1 2">
    <name type="scientific">Ceriporiopsis subvermispora (strain B)</name>
    <name type="common">White-rot fungus</name>
    <name type="synonym">Gelatoporia subvermispora</name>
    <dbReference type="NCBI Taxonomy" id="914234"/>
    <lineage>
        <taxon>Eukaryota</taxon>
        <taxon>Fungi</taxon>
        <taxon>Dikarya</taxon>
        <taxon>Basidiomycota</taxon>
        <taxon>Agaricomycotina</taxon>
        <taxon>Agaricomycetes</taxon>
        <taxon>Polyporales</taxon>
        <taxon>Gelatoporiaceae</taxon>
        <taxon>Gelatoporia</taxon>
    </lineage>
</organism>
<dbReference type="AlphaFoldDB" id="M2RS85"/>
<keyword evidence="2" id="KW-1185">Reference proteome</keyword>
<dbReference type="EMBL" id="KB445791">
    <property type="protein sequence ID" value="EMD41307.1"/>
    <property type="molecule type" value="Genomic_DNA"/>
</dbReference>
<dbReference type="Proteomes" id="UP000016930">
    <property type="component" value="Unassembled WGS sequence"/>
</dbReference>
<reference evidence="1 2" key="1">
    <citation type="journal article" date="2012" name="Proc. Natl. Acad. Sci. U.S.A.">
        <title>Comparative genomics of Ceriporiopsis subvermispora and Phanerochaete chrysosporium provide insight into selective ligninolysis.</title>
        <authorList>
            <person name="Fernandez-Fueyo E."/>
            <person name="Ruiz-Duenas F.J."/>
            <person name="Ferreira P."/>
            <person name="Floudas D."/>
            <person name="Hibbett D.S."/>
            <person name="Canessa P."/>
            <person name="Larrondo L.F."/>
            <person name="James T.Y."/>
            <person name="Seelenfreund D."/>
            <person name="Lobos S."/>
            <person name="Polanco R."/>
            <person name="Tello M."/>
            <person name="Honda Y."/>
            <person name="Watanabe T."/>
            <person name="Watanabe T."/>
            <person name="Ryu J.S."/>
            <person name="Kubicek C.P."/>
            <person name="Schmoll M."/>
            <person name="Gaskell J."/>
            <person name="Hammel K.E."/>
            <person name="St John F.J."/>
            <person name="Vanden Wymelenberg A."/>
            <person name="Sabat G."/>
            <person name="Splinter BonDurant S."/>
            <person name="Syed K."/>
            <person name="Yadav J.S."/>
            <person name="Doddapaneni H."/>
            <person name="Subramanian V."/>
            <person name="Lavin J.L."/>
            <person name="Oguiza J.A."/>
            <person name="Perez G."/>
            <person name="Pisabarro A.G."/>
            <person name="Ramirez L."/>
            <person name="Santoyo F."/>
            <person name="Master E."/>
            <person name="Coutinho P.M."/>
            <person name="Henrissat B."/>
            <person name="Lombard V."/>
            <person name="Magnuson J.K."/>
            <person name="Kuees U."/>
            <person name="Hori C."/>
            <person name="Igarashi K."/>
            <person name="Samejima M."/>
            <person name="Held B.W."/>
            <person name="Barry K.W."/>
            <person name="LaButti K.M."/>
            <person name="Lapidus A."/>
            <person name="Lindquist E.A."/>
            <person name="Lucas S.M."/>
            <person name="Riley R."/>
            <person name="Salamov A.A."/>
            <person name="Hoffmeister D."/>
            <person name="Schwenk D."/>
            <person name="Hadar Y."/>
            <person name="Yarden O."/>
            <person name="de Vries R.P."/>
            <person name="Wiebenga A."/>
            <person name="Stenlid J."/>
            <person name="Eastwood D."/>
            <person name="Grigoriev I.V."/>
            <person name="Berka R.M."/>
            <person name="Blanchette R.A."/>
            <person name="Kersten P."/>
            <person name="Martinez A.T."/>
            <person name="Vicuna R."/>
            <person name="Cullen D."/>
        </authorList>
    </citation>
    <scope>NUCLEOTIDE SEQUENCE [LARGE SCALE GENOMIC DNA]</scope>
    <source>
        <strain evidence="1 2">B</strain>
    </source>
</reference>